<evidence type="ECO:0000256" key="2">
    <source>
        <dbReference type="ARBA" id="ARBA00004924"/>
    </source>
</evidence>
<organism evidence="11 12">
    <name type="scientific">Byssothecium circinans</name>
    <dbReference type="NCBI Taxonomy" id="147558"/>
    <lineage>
        <taxon>Eukaryota</taxon>
        <taxon>Fungi</taxon>
        <taxon>Dikarya</taxon>
        <taxon>Ascomycota</taxon>
        <taxon>Pezizomycotina</taxon>
        <taxon>Dothideomycetes</taxon>
        <taxon>Pleosporomycetidae</taxon>
        <taxon>Pleosporales</taxon>
        <taxon>Massarineae</taxon>
        <taxon>Massarinaceae</taxon>
        <taxon>Byssothecium</taxon>
    </lineage>
</organism>
<keyword evidence="12" id="KW-1185">Reference proteome</keyword>
<evidence type="ECO:0000256" key="1">
    <source>
        <dbReference type="ARBA" id="ARBA00001974"/>
    </source>
</evidence>
<evidence type="ECO:0000256" key="8">
    <source>
        <dbReference type="ARBA" id="ARBA00023002"/>
    </source>
</evidence>
<dbReference type="Proteomes" id="UP000800035">
    <property type="component" value="Unassembled WGS sequence"/>
</dbReference>
<keyword evidence="8" id="KW-0560">Oxidoreductase</keyword>
<dbReference type="OrthoDB" id="2915840at2759"/>
<dbReference type="SUPFAM" id="SSF51905">
    <property type="entry name" value="FAD/NAD(P)-binding domain"/>
    <property type="match status" value="2"/>
</dbReference>
<keyword evidence="6" id="KW-0274">FAD</keyword>
<evidence type="ECO:0000256" key="4">
    <source>
        <dbReference type="ARBA" id="ARBA00012881"/>
    </source>
</evidence>
<evidence type="ECO:0000256" key="3">
    <source>
        <dbReference type="ARBA" id="ARBA00007588"/>
    </source>
</evidence>
<evidence type="ECO:0000256" key="5">
    <source>
        <dbReference type="ARBA" id="ARBA00022630"/>
    </source>
</evidence>
<dbReference type="PANTHER" id="PTHR23023">
    <property type="entry name" value="DIMETHYLANILINE MONOOXYGENASE"/>
    <property type="match status" value="1"/>
</dbReference>
<dbReference type="GO" id="GO:0016491">
    <property type="term" value="F:oxidoreductase activity"/>
    <property type="evidence" value="ECO:0007669"/>
    <property type="project" value="UniProtKB-KW"/>
</dbReference>
<evidence type="ECO:0000256" key="7">
    <source>
        <dbReference type="ARBA" id="ARBA00022857"/>
    </source>
</evidence>
<evidence type="ECO:0000256" key="6">
    <source>
        <dbReference type="ARBA" id="ARBA00022827"/>
    </source>
</evidence>
<dbReference type="EMBL" id="ML976978">
    <property type="protein sequence ID" value="KAF1963162.1"/>
    <property type="molecule type" value="Genomic_DNA"/>
</dbReference>
<evidence type="ECO:0000313" key="11">
    <source>
        <dbReference type="EMBL" id="KAF1963162.1"/>
    </source>
</evidence>
<protein>
    <recommendedName>
        <fullName evidence="4">L-ornithine N(5)-monooxygenase [NAD(P)H]</fullName>
        <ecNumber evidence="4">1.14.13.196</ecNumber>
    </recommendedName>
</protein>
<evidence type="ECO:0000256" key="9">
    <source>
        <dbReference type="ARBA" id="ARBA00047598"/>
    </source>
</evidence>
<reference evidence="11" key="1">
    <citation type="journal article" date="2020" name="Stud. Mycol.">
        <title>101 Dothideomycetes genomes: a test case for predicting lifestyles and emergence of pathogens.</title>
        <authorList>
            <person name="Haridas S."/>
            <person name="Albert R."/>
            <person name="Binder M."/>
            <person name="Bloem J."/>
            <person name="Labutti K."/>
            <person name="Salamov A."/>
            <person name="Andreopoulos B."/>
            <person name="Baker S."/>
            <person name="Barry K."/>
            <person name="Bills G."/>
            <person name="Bluhm B."/>
            <person name="Cannon C."/>
            <person name="Castanera R."/>
            <person name="Culley D."/>
            <person name="Daum C."/>
            <person name="Ezra D."/>
            <person name="Gonzalez J."/>
            <person name="Henrissat B."/>
            <person name="Kuo A."/>
            <person name="Liang C."/>
            <person name="Lipzen A."/>
            <person name="Lutzoni F."/>
            <person name="Magnuson J."/>
            <person name="Mondo S."/>
            <person name="Nolan M."/>
            <person name="Ohm R."/>
            <person name="Pangilinan J."/>
            <person name="Park H.-J."/>
            <person name="Ramirez L."/>
            <person name="Alfaro M."/>
            <person name="Sun H."/>
            <person name="Tritt A."/>
            <person name="Yoshinaga Y."/>
            <person name="Zwiers L.-H."/>
            <person name="Turgeon B."/>
            <person name="Goodwin S."/>
            <person name="Spatafora J."/>
            <person name="Crous P."/>
            <person name="Grigoriev I."/>
        </authorList>
    </citation>
    <scope>NUCLEOTIDE SEQUENCE</scope>
    <source>
        <strain evidence="11">CBS 675.92</strain>
    </source>
</reference>
<dbReference type="EC" id="1.14.13.196" evidence="4"/>
<comment type="pathway">
    <text evidence="2">Siderophore biosynthesis.</text>
</comment>
<comment type="catalytic activity">
    <reaction evidence="9">
        <text>L-ornithine + NADPH + O2 = N(5)-hydroxy-L-ornithine + NADP(+) + H2O</text>
        <dbReference type="Rhea" id="RHEA:41508"/>
        <dbReference type="ChEBI" id="CHEBI:15377"/>
        <dbReference type="ChEBI" id="CHEBI:15379"/>
        <dbReference type="ChEBI" id="CHEBI:46911"/>
        <dbReference type="ChEBI" id="CHEBI:57783"/>
        <dbReference type="ChEBI" id="CHEBI:58349"/>
        <dbReference type="ChEBI" id="CHEBI:78275"/>
        <dbReference type="EC" id="1.14.13.196"/>
    </reaction>
</comment>
<sequence>MAHASEERYDVIVIGAGAVSRRCVIPATNKCKTPGLAGMVAAQRYLDAHPTSRVAILEKGHCVGGVFGGERLYPGFHTQWTIGLSEFSELPMVRPPQEDCIGDSYKAKYSMQYLEEYAAKMTHNGTTLNERVKFGMRVESVKKVEGIWHIECMLDGEKSTFFSAEKMMVATGAFDRPYIPQFQNREAFKAPIIHSADFGASNILSDPDTKRVTIVGAGKSAADILYESIREGKKVTWIVREPGFFAPTDLPSPYANVLEASQTRAMSFLQPSVLHEDGWWVWFLHRTWIGIALVNLIFGLVDKEAKKRANYHGRPEVKNFEKLEYSPSIFWQNNTGGALHHDDFWDLIAENVSINRAAIISLSDHKIHLDNGEEILCDALLLGTGWKSSLNFFSEDLATSLGLPHDPTLDTPKERTRWQTMEAEGDAAIIKRFPILASPPPHTLKRVSTTPYRLYHGIAPVSDSSIVFINSLIAGNMLFNAEIQAMWAVAYFDNNVRLPPPDDMERDIAAKVAYMKRRYLSNGQLGNYMVFDMIPYADKLMSEMGVTKVWGKSWGKNAFGVYRPEDVGRAWKEYLKRNKGRLL</sequence>
<dbReference type="Pfam" id="PF13434">
    <property type="entry name" value="Lys_Orn_oxgnase"/>
    <property type="match status" value="1"/>
</dbReference>
<proteinExistence type="inferred from homology"/>
<dbReference type="InterPro" id="IPR036188">
    <property type="entry name" value="FAD/NAD-bd_sf"/>
</dbReference>
<keyword evidence="7" id="KW-0521">NADP</keyword>
<accession>A0A6A5UHB7</accession>
<gene>
    <name evidence="11" type="ORF">CC80DRAFT_530999</name>
</gene>
<comment type="catalytic activity">
    <reaction evidence="10">
        <text>L-ornithine + NADH + O2 = N(5)-hydroxy-L-ornithine + NAD(+) + H2O</text>
        <dbReference type="Rhea" id="RHEA:41512"/>
        <dbReference type="ChEBI" id="CHEBI:15377"/>
        <dbReference type="ChEBI" id="CHEBI:15379"/>
        <dbReference type="ChEBI" id="CHEBI:46911"/>
        <dbReference type="ChEBI" id="CHEBI:57540"/>
        <dbReference type="ChEBI" id="CHEBI:57945"/>
        <dbReference type="ChEBI" id="CHEBI:78275"/>
        <dbReference type="EC" id="1.14.13.196"/>
    </reaction>
</comment>
<dbReference type="InterPro" id="IPR025700">
    <property type="entry name" value="Lys/Orn_oxygenase"/>
</dbReference>
<name>A0A6A5UHB7_9PLEO</name>
<keyword evidence="5" id="KW-0285">Flavoprotein</keyword>
<dbReference type="InterPro" id="IPR050346">
    <property type="entry name" value="FMO-like"/>
</dbReference>
<dbReference type="AlphaFoldDB" id="A0A6A5UHB7"/>
<evidence type="ECO:0000256" key="10">
    <source>
        <dbReference type="ARBA" id="ARBA00049248"/>
    </source>
</evidence>
<comment type="similarity">
    <text evidence="3">Belongs to the lysine N(6)-hydroxylase/L-ornithine N(5)-oxygenase family.</text>
</comment>
<dbReference type="Gene3D" id="3.50.50.60">
    <property type="entry name" value="FAD/NAD(P)-binding domain"/>
    <property type="match status" value="2"/>
</dbReference>
<evidence type="ECO:0000313" key="12">
    <source>
        <dbReference type="Proteomes" id="UP000800035"/>
    </source>
</evidence>
<comment type="cofactor">
    <cofactor evidence="1">
        <name>FAD</name>
        <dbReference type="ChEBI" id="CHEBI:57692"/>
    </cofactor>
</comment>